<evidence type="ECO:0000313" key="1">
    <source>
        <dbReference type="EMBL" id="WMI30408.1"/>
    </source>
</evidence>
<reference evidence="1" key="1">
    <citation type="journal article" date="2021" name="Front. Microbiol.">
        <title>Genome Analysis of a Verrucomicrobial Endosymbiont With a Tiny Genome Discovered in an Antarctic Lake.</title>
        <authorList>
            <person name="Williams T.J."/>
            <person name="Allen M.A."/>
            <person name="Ivanova N."/>
            <person name="Huntemann M."/>
            <person name="Haque S."/>
            <person name="Hancock A.M."/>
            <person name="Brazendale S."/>
            <person name="Cavicchioli R."/>
        </authorList>
    </citation>
    <scope>NUCLEOTIDE SEQUENCE</scope>
    <source>
        <strain evidence="1">MAG_Ga0307966_1000010</strain>
    </source>
</reference>
<dbReference type="Proteomes" id="UP001238843">
    <property type="component" value="Chromosome"/>
</dbReference>
<proteinExistence type="predicted"/>
<gene>
    <name evidence="1" type="ORF">QTO32_00585</name>
</gene>
<organism evidence="1">
    <name type="scientific">Candidatus Organicella extenuata</name>
    <dbReference type="NCBI Taxonomy" id="2841811"/>
    <lineage>
        <taxon>Bacteria</taxon>
        <taxon>Pseudomonadati</taxon>
        <taxon>Verrucomicrobiota</taxon>
        <taxon>Candidatus Organicella</taxon>
    </lineage>
</organism>
<accession>A0AA51GE37</accession>
<protein>
    <submittedName>
        <fullName evidence="1">Uncharacterized protein</fullName>
    </submittedName>
</protein>
<sequence>MLAKPQTLFGVKNTFNFKQGLGFITYIINKCAYTISLRKGLINKLKLLYFKKNVYSYTKWGCATPTPTLTTVFKLNLNPKDSLIYGLRLCNLLLLTKLQDLRPYIRESLGFRFSLNTVKGFKVENETKVTRRNLVGFKCFFNIKFLSTLLKKGSVTLLFTLSNSFKLKQSLTFQKKKTRLTSHCNLKYIVYVKEVKTKVTLSLKKSVTVLNGGLGVFNATELALIKLPVNPWPTLKSKYSYIINVGGYRNCTAITNNLSVLNSFFFEKRFKVKLLKMYTDFLFKAKRGFLGLTVRYKKITGLGSFYSKKRNLKGLGLKVQLLPLKNLIIGVNLVLKKPKAKLVPYIIYNSKKKY</sequence>
<dbReference type="AlphaFoldDB" id="A0AA51GE37"/>
<name>A0AA51GE37_9BACT</name>
<dbReference type="EMBL" id="CP128385">
    <property type="protein sequence ID" value="WMI30408.1"/>
    <property type="molecule type" value="Genomic_DNA"/>
</dbReference>
<reference evidence="1" key="2">
    <citation type="submission" date="2023-06" db="EMBL/GenBank/DDBJ databases">
        <authorList>
            <person name="Williams T.J."/>
            <person name="Allen M.A."/>
            <person name="Ivanova N."/>
            <person name="Huntemann M."/>
            <person name="Haque S."/>
            <person name="Hancock A.M."/>
            <person name="Brazendale S."/>
            <person name="Cavicchioli R."/>
        </authorList>
    </citation>
    <scope>NUCLEOTIDE SEQUENCE</scope>
    <source>
        <strain evidence="1">MAG_Ga0307966_1000010</strain>
    </source>
</reference>